<dbReference type="GO" id="GO:0042134">
    <property type="term" value="F:rRNA primary transcript binding"/>
    <property type="evidence" value="ECO:0007669"/>
    <property type="project" value="InterPro"/>
</dbReference>
<proteinExistence type="predicted"/>
<keyword evidence="3" id="KW-1185">Reference proteome</keyword>
<name>A0A6A6AAZ3_9PLEO</name>
<dbReference type="AlphaFoldDB" id="A0A6A6AAZ3"/>
<reference evidence="2" key="1">
    <citation type="journal article" date="2020" name="Stud. Mycol.">
        <title>101 Dothideomycetes genomes: a test case for predicting lifestyles and emergence of pathogens.</title>
        <authorList>
            <person name="Haridas S."/>
            <person name="Albert R."/>
            <person name="Binder M."/>
            <person name="Bloem J."/>
            <person name="Labutti K."/>
            <person name="Salamov A."/>
            <person name="Andreopoulos B."/>
            <person name="Baker S."/>
            <person name="Barry K."/>
            <person name="Bills G."/>
            <person name="Bluhm B."/>
            <person name="Cannon C."/>
            <person name="Castanera R."/>
            <person name="Culley D."/>
            <person name="Daum C."/>
            <person name="Ezra D."/>
            <person name="Gonzalez J."/>
            <person name="Henrissat B."/>
            <person name="Kuo A."/>
            <person name="Liang C."/>
            <person name="Lipzen A."/>
            <person name="Lutzoni F."/>
            <person name="Magnuson J."/>
            <person name="Mondo S."/>
            <person name="Nolan M."/>
            <person name="Ohm R."/>
            <person name="Pangilinan J."/>
            <person name="Park H.-J."/>
            <person name="Ramirez L."/>
            <person name="Alfaro M."/>
            <person name="Sun H."/>
            <person name="Tritt A."/>
            <person name="Yoshinaga Y."/>
            <person name="Zwiers L.-H."/>
            <person name="Turgeon B."/>
            <person name="Goodwin S."/>
            <person name="Spatafora J."/>
            <person name="Crous P."/>
            <person name="Grigoriev I."/>
        </authorList>
    </citation>
    <scope>NUCLEOTIDE SEQUENCE</scope>
    <source>
        <strain evidence="2">CBS 119687</strain>
    </source>
</reference>
<feature type="domain" description="RNase MRP protein 1 RNA binding" evidence="1">
    <location>
        <begin position="27"/>
        <end position="115"/>
    </location>
</feature>
<dbReference type="InterPro" id="IPR047205">
    <property type="entry name" value="RMP1"/>
</dbReference>
<dbReference type="GO" id="GO:0000466">
    <property type="term" value="P:maturation of 5.8S rRNA from tricistronic rRNA transcript (SSU-rRNA, 5.8S rRNA, LSU-rRNA)"/>
    <property type="evidence" value="ECO:0007669"/>
    <property type="project" value="TreeGrafter"/>
</dbReference>
<dbReference type="InterPro" id="IPR047204">
    <property type="entry name" value="RMP1_RBD"/>
</dbReference>
<organism evidence="2 3">
    <name type="scientific">Dothidotthia symphoricarpi CBS 119687</name>
    <dbReference type="NCBI Taxonomy" id="1392245"/>
    <lineage>
        <taxon>Eukaryota</taxon>
        <taxon>Fungi</taxon>
        <taxon>Dikarya</taxon>
        <taxon>Ascomycota</taxon>
        <taxon>Pezizomycotina</taxon>
        <taxon>Dothideomycetes</taxon>
        <taxon>Pleosporomycetidae</taxon>
        <taxon>Pleosporales</taxon>
        <taxon>Dothidotthiaceae</taxon>
        <taxon>Dothidotthia</taxon>
    </lineage>
</organism>
<dbReference type="RefSeq" id="XP_033522772.1">
    <property type="nucleotide sequence ID" value="XM_033663873.1"/>
</dbReference>
<dbReference type="GeneID" id="54404305"/>
<gene>
    <name evidence="2" type="ORF">P153DRAFT_293068</name>
</gene>
<dbReference type="CDD" id="cd22573">
    <property type="entry name" value="RMP1_RBD"/>
    <property type="match status" value="1"/>
</dbReference>
<dbReference type="GO" id="GO:0000294">
    <property type="term" value="P:nuclear-transcribed mRNA catabolic process, RNase MRP-dependent"/>
    <property type="evidence" value="ECO:0007669"/>
    <property type="project" value="TreeGrafter"/>
</dbReference>
<dbReference type="PANTHER" id="PTHR37792:SF1">
    <property type="entry name" value="RIBONUCLEASE MRP PROTEIN SUBUNIT RMP1"/>
    <property type="match status" value="1"/>
</dbReference>
<sequence length="170" mass="19063">MPAPIPATALLAATQNDKAMLLDILELLNKLFARNSNQHRRSHWWKSLHQFRKQLGLLLSEVETGKKSERPEKIAARLTFWDEKYIHQWYYQFSQLTAVGPFAMLGLVMMASVARVCRICGITAVYEEIGSGDIKGILSANDELALAAEFGGVLDAGEEWDEGVVISREE</sequence>
<evidence type="ECO:0000259" key="1">
    <source>
        <dbReference type="Pfam" id="PF20945"/>
    </source>
</evidence>
<dbReference type="GO" id="GO:0000172">
    <property type="term" value="C:ribonuclease MRP complex"/>
    <property type="evidence" value="ECO:0007669"/>
    <property type="project" value="InterPro"/>
</dbReference>
<dbReference type="Pfam" id="PF20945">
    <property type="entry name" value="RMP1"/>
    <property type="match status" value="1"/>
</dbReference>
<evidence type="ECO:0000313" key="3">
    <source>
        <dbReference type="Proteomes" id="UP000799771"/>
    </source>
</evidence>
<dbReference type="PANTHER" id="PTHR37792">
    <property type="entry name" value="RIBONUCLEASE MRP PROTEIN SUBUNIT RMP1"/>
    <property type="match status" value="1"/>
</dbReference>
<accession>A0A6A6AAZ3</accession>
<protein>
    <recommendedName>
        <fullName evidence="1">RNase MRP protein 1 RNA binding domain-containing protein</fullName>
    </recommendedName>
</protein>
<evidence type="ECO:0000313" key="2">
    <source>
        <dbReference type="EMBL" id="KAF2128383.1"/>
    </source>
</evidence>
<dbReference type="OrthoDB" id="5414547at2759"/>
<dbReference type="EMBL" id="ML977508">
    <property type="protein sequence ID" value="KAF2128383.1"/>
    <property type="molecule type" value="Genomic_DNA"/>
</dbReference>
<dbReference type="Proteomes" id="UP000799771">
    <property type="component" value="Unassembled WGS sequence"/>
</dbReference>